<reference evidence="3 4" key="2">
    <citation type="submission" date="2023-10" db="EMBL/GenBank/DDBJ databases">
        <authorList>
            <person name="Han X.F."/>
        </authorList>
    </citation>
    <scope>NUCLEOTIDE SEQUENCE [LARGE SCALE GENOMIC DNA]</scope>
    <source>
        <strain evidence="3 4">KCTC 39840</strain>
    </source>
</reference>
<comment type="caution">
    <text evidence="3">The sequence shown here is derived from an EMBL/GenBank/DDBJ whole genome shotgun (WGS) entry which is preliminary data.</text>
</comment>
<gene>
    <name evidence="3" type="ORF">R7226_00235</name>
</gene>
<evidence type="ECO:0000313" key="4">
    <source>
        <dbReference type="Proteomes" id="UP001284601"/>
    </source>
</evidence>
<dbReference type="Pfam" id="PF08327">
    <property type="entry name" value="AHSA1"/>
    <property type="match status" value="1"/>
</dbReference>
<name>A0ABU4HHG3_9ACTN</name>
<dbReference type="RefSeq" id="WP_318595001.1">
    <property type="nucleotide sequence ID" value="NZ_JAWSTH010000001.1"/>
</dbReference>
<organism evidence="3 4">
    <name type="scientific">Conexibacter stalactiti</name>
    <dbReference type="NCBI Taxonomy" id="1940611"/>
    <lineage>
        <taxon>Bacteria</taxon>
        <taxon>Bacillati</taxon>
        <taxon>Actinomycetota</taxon>
        <taxon>Thermoleophilia</taxon>
        <taxon>Solirubrobacterales</taxon>
        <taxon>Conexibacteraceae</taxon>
        <taxon>Conexibacter</taxon>
    </lineage>
</organism>
<dbReference type="EMBL" id="JAWSTH010000001">
    <property type="protein sequence ID" value="MDW5592742.1"/>
    <property type="molecule type" value="Genomic_DNA"/>
</dbReference>
<sequence length="157" mass="16833">MTADRIERDVLIDAPVERVWELLTEAEHVGRWFGDAGAEIDLRPGGEILFRWSEHGDARGRVEVVERPHRFAYTWAPFGPRGAGIEPEAPAPGNSTLVEFTLAAEGGSTRLSVVESGFAALDGDAETVAGHLAGNTRGWPLELADLVAYAAGTPASR</sequence>
<dbReference type="InterPro" id="IPR013538">
    <property type="entry name" value="ASHA1/2-like_C"/>
</dbReference>
<keyword evidence="4" id="KW-1185">Reference proteome</keyword>
<evidence type="ECO:0000259" key="2">
    <source>
        <dbReference type="Pfam" id="PF08327"/>
    </source>
</evidence>
<dbReference type="SUPFAM" id="SSF55961">
    <property type="entry name" value="Bet v1-like"/>
    <property type="match status" value="1"/>
</dbReference>
<comment type="similarity">
    <text evidence="1">Belongs to the AHA1 family.</text>
</comment>
<reference evidence="4" key="1">
    <citation type="submission" date="2023-07" db="EMBL/GenBank/DDBJ databases">
        <title>Conexibacter stalactiti sp. nov., isolated from stalactites in a lava cave and emended description of the genus Conexibacter.</title>
        <authorList>
            <person name="Lee S.D."/>
        </authorList>
    </citation>
    <scope>NUCLEOTIDE SEQUENCE [LARGE SCALE GENOMIC DNA]</scope>
    <source>
        <strain evidence="4">KCTC 39840</strain>
    </source>
</reference>
<proteinExistence type="inferred from homology"/>
<evidence type="ECO:0000256" key="1">
    <source>
        <dbReference type="ARBA" id="ARBA00006817"/>
    </source>
</evidence>
<dbReference type="InterPro" id="IPR023393">
    <property type="entry name" value="START-like_dom_sf"/>
</dbReference>
<dbReference type="CDD" id="cd08898">
    <property type="entry name" value="SRPBCC_CalC_Aha1-like_5"/>
    <property type="match status" value="1"/>
</dbReference>
<feature type="domain" description="Activator of Hsp90 ATPase homologue 1/2-like C-terminal" evidence="2">
    <location>
        <begin position="13"/>
        <end position="149"/>
    </location>
</feature>
<accession>A0ABU4HHG3</accession>
<dbReference type="Gene3D" id="3.30.530.20">
    <property type="match status" value="1"/>
</dbReference>
<evidence type="ECO:0000313" key="3">
    <source>
        <dbReference type="EMBL" id="MDW5592742.1"/>
    </source>
</evidence>
<protein>
    <submittedName>
        <fullName evidence="3">SRPBCC family protein</fullName>
    </submittedName>
</protein>
<dbReference type="Proteomes" id="UP001284601">
    <property type="component" value="Unassembled WGS sequence"/>
</dbReference>